<organism evidence="1 2">
    <name type="scientific">Desulfonema magnum</name>
    <dbReference type="NCBI Taxonomy" id="45655"/>
    <lineage>
        <taxon>Bacteria</taxon>
        <taxon>Pseudomonadati</taxon>
        <taxon>Thermodesulfobacteriota</taxon>
        <taxon>Desulfobacteria</taxon>
        <taxon>Desulfobacterales</taxon>
        <taxon>Desulfococcaceae</taxon>
        <taxon>Desulfonema</taxon>
    </lineage>
</organism>
<dbReference type="KEGG" id="dmm:dnm_098380"/>
<evidence type="ECO:0000313" key="2">
    <source>
        <dbReference type="Proteomes" id="UP000663722"/>
    </source>
</evidence>
<name>A0A975GU30_9BACT</name>
<dbReference type="Proteomes" id="UP000663722">
    <property type="component" value="Chromosome"/>
</dbReference>
<protein>
    <submittedName>
        <fullName evidence="1">Uncharacterized protein</fullName>
    </submittedName>
</protein>
<dbReference type="AlphaFoldDB" id="A0A975GU30"/>
<gene>
    <name evidence="1" type="ORF">dnm_098380</name>
</gene>
<sequence>MSKLFFLLPLKKSKVKQFFSGRAVRGIAGSHPKNCDAPHLINALK</sequence>
<keyword evidence="2" id="KW-1185">Reference proteome</keyword>
<reference evidence="1" key="1">
    <citation type="journal article" date="2021" name="Microb. Physiol.">
        <title>Proteogenomic Insights into the Physiology of Marine, Sulfate-Reducing, Filamentous Desulfonema limicola and Desulfonema magnum.</title>
        <authorList>
            <person name="Schnaars V."/>
            <person name="Wohlbrand L."/>
            <person name="Scheve S."/>
            <person name="Hinrichs C."/>
            <person name="Reinhardt R."/>
            <person name="Rabus R."/>
        </authorList>
    </citation>
    <scope>NUCLEOTIDE SEQUENCE</scope>
    <source>
        <strain evidence="1">4be13</strain>
    </source>
</reference>
<evidence type="ECO:0000313" key="1">
    <source>
        <dbReference type="EMBL" id="QTA93734.1"/>
    </source>
</evidence>
<dbReference type="EMBL" id="CP061800">
    <property type="protein sequence ID" value="QTA93734.1"/>
    <property type="molecule type" value="Genomic_DNA"/>
</dbReference>
<proteinExistence type="predicted"/>
<accession>A0A975GU30</accession>